<dbReference type="PANTHER" id="PTHR31441">
    <property type="entry name" value="FOLLICULIN FAMILY MEMBER"/>
    <property type="match status" value="1"/>
</dbReference>
<name>B6K1W8_SCHJY</name>
<dbReference type="EMBL" id="KE651166">
    <property type="protein sequence ID" value="EEB07149.2"/>
    <property type="molecule type" value="Genomic_DNA"/>
</dbReference>
<dbReference type="GO" id="GO:0005096">
    <property type="term" value="F:GTPase activator activity"/>
    <property type="evidence" value="ECO:0007669"/>
    <property type="project" value="InterPro"/>
</dbReference>
<accession>B6K1W8</accession>
<reference evidence="3 5" key="1">
    <citation type="journal article" date="2011" name="Science">
        <title>Comparative functional genomics of the fission yeasts.</title>
        <authorList>
            <person name="Rhind N."/>
            <person name="Chen Z."/>
            <person name="Yassour M."/>
            <person name="Thompson D.A."/>
            <person name="Haas B.J."/>
            <person name="Habib N."/>
            <person name="Wapinski I."/>
            <person name="Roy S."/>
            <person name="Lin M.F."/>
            <person name="Heiman D.I."/>
            <person name="Young S.K."/>
            <person name="Furuya K."/>
            <person name="Guo Y."/>
            <person name="Pidoux A."/>
            <person name="Chen H.M."/>
            <person name="Robbertse B."/>
            <person name="Goldberg J.M."/>
            <person name="Aoki K."/>
            <person name="Bayne E.H."/>
            <person name="Berlin A.M."/>
            <person name="Desjardins C.A."/>
            <person name="Dobbs E."/>
            <person name="Dukaj L."/>
            <person name="Fan L."/>
            <person name="FitzGerald M.G."/>
            <person name="French C."/>
            <person name="Gujja S."/>
            <person name="Hansen K."/>
            <person name="Keifenheim D."/>
            <person name="Levin J.Z."/>
            <person name="Mosher R.A."/>
            <person name="Mueller C.A."/>
            <person name="Pfiffner J."/>
            <person name="Priest M."/>
            <person name="Russ C."/>
            <person name="Smialowska A."/>
            <person name="Swoboda P."/>
            <person name="Sykes S.M."/>
            <person name="Vaughn M."/>
            <person name="Vengrova S."/>
            <person name="Yoder R."/>
            <person name="Zeng Q."/>
            <person name="Allshire R."/>
            <person name="Baulcombe D."/>
            <person name="Birren B.W."/>
            <person name="Brown W."/>
            <person name="Ekwall K."/>
            <person name="Kellis M."/>
            <person name="Leatherwood J."/>
            <person name="Levin H."/>
            <person name="Margalit H."/>
            <person name="Martienssen R."/>
            <person name="Nieduszynski C.A."/>
            <person name="Spatafora J.W."/>
            <person name="Friedman N."/>
            <person name="Dalgaard J.Z."/>
            <person name="Baumann P."/>
            <person name="Niki H."/>
            <person name="Regev A."/>
            <person name="Nusbaum C."/>
        </authorList>
    </citation>
    <scope>NUCLEOTIDE SEQUENCE [LARGE SCALE GENOMIC DNA]</scope>
    <source>
        <strain evidence="5">yFS275 / FY16936</strain>
    </source>
</reference>
<feature type="region of interest" description="Disordered" evidence="1">
    <location>
        <begin position="37"/>
        <end position="72"/>
    </location>
</feature>
<dbReference type="AlphaFoldDB" id="B6K1W8"/>
<dbReference type="RefSeq" id="XP_002173442.2">
    <property type="nucleotide sequence ID" value="XM_002173406.2"/>
</dbReference>
<dbReference type="Pfam" id="PF11704">
    <property type="entry name" value="Folliculin"/>
    <property type="match status" value="1"/>
</dbReference>
<dbReference type="InterPro" id="IPR037521">
    <property type="entry name" value="FLCN/SMCR8_DENN"/>
</dbReference>
<feature type="compositionally biased region" description="Low complexity" evidence="1">
    <location>
        <begin position="323"/>
        <end position="336"/>
    </location>
</feature>
<feature type="domain" description="UDENN FLCN/SMCR8-type" evidence="2">
    <location>
        <begin position="161"/>
        <end position="424"/>
    </location>
</feature>
<dbReference type="InterPro" id="IPR037520">
    <property type="entry name" value="Folliculin/SMCR8_longin"/>
</dbReference>
<evidence type="ECO:0000313" key="5">
    <source>
        <dbReference type="Proteomes" id="UP000001744"/>
    </source>
</evidence>
<dbReference type="PROSITE" id="PS51834">
    <property type="entry name" value="DENN_FLCN_SMCR8"/>
    <property type="match status" value="1"/>
</dbReference>
<evidence type="ECO:0000313" key="4">
    <source>
        <dbReference type="JaponicusDB" id="SJAG_02231"/>
    </source>
</evidence>
<proteinExistence type="predicted"/>
<dbReference type="HOGENOM" id="CLU_030576_0_0_1"/>
<dbReference type="GO" id="GO:0005829">
    <property type="term" value="C:cytosol"/>
    <property type="evidence" value="ECO:0000318"/>
    <property type="project" value="GO_Central"/>
</dbReference>
<sequence>MDVILALGHFCEIEGPSIMFCTQKLCPNQVPGFDCSSSTQSSGVLSKDDFAPTNMSSNRSIRQDSSLGSSSDFTVSPVAANGYEHYEGQKLIAQANGKLEQLHLSSNNGNDDLRNHGSLPETHIKPNPPSPLPPSEDQHIPLPVRQRPPFHTHASVPLFPSSRPKSSSCASCNIVLPECYGHLGPSPRLCSWSSSGEEVLISTQYPHNQLRYSLLRQAVVRCLSCEYAPPSDSTNSLSSPIFFGDNETGFVLAQPFTLPDPIARGGRRRYVFLALSPLEDELIVRYHSLTKQLLQLALAIRQSAYEHVKAESTPCHSSNPSGSSLQSVSSKHPSSSTTPNGGKLKEDTSSSMPNGGVSVPRRLAEGANHKSTASTSSKTFCSLSTFNFLRRRDEVGEKNFADVTGLENIFISIHCAFSAMLDTW</sequence>
<dbReference type="STRING" id="402676.B6K1W8"/>
<feature type="region of interest" description="Disordered" evidence="1">
    <location>
        <begin position="103"/>
        <end position="147"/>
    </location>
</feature>
<dbReference type="Proteomes" id="UP000001744">
    <property type="component" value="Unassembled WGS sequence"/>
</dbReference>
<dbReference type="GO" id="GO:1904263">
    <property type="term" value="P:positive regulation of TORC1 signaling"/>
    <property type="evidence" value="ECO:0000318"/>
    <property type="project" value="GO_Central"/>
</dbReference>
<dbReference type="InterPro" id="IPR021713">
    <property type="entry name" value="Folliculin"/>
</dbReference>
<evidence type="ECO:0000259" key="2">
    <source>
        <dbReference type="PROSITE" id="PS51834"/>
    </source>
</evidence>
<protein>
    <submittedName>
        <fullName evidence="3">Vesicle coat protein</fullName>
    </submittedName>
</protein>
<dbReference type="eggNOG" id="KOG3715">
    <property type="taxonomic scope" value="Eukaryota"/>
</dbReference>
<dbReference type="JaponicusDB" id="SJAG_02231">
    <property type="gene designation" value="bhd1"/>
</dbReference>
<dbReference type="GeneID" id="7050205"/>
<evidence type="ECO:0000313" key="3">
    <source>
        <dbReference type="EMBL" id="EEB07149.2"/>
    </source>
</evidence>
<dbReference type="PANTHER" id="PTHR31441:SF2">
    <property type="entry name" value="FOLLICULIN"/>
    <property type="match status" value="1"/>
</dbReference>
<feature type="compositionally biased region" description="Polar residues" evidence="1">
    <location>
        <begin position="53"/>
        <end position="72"/>
    </location>
</feature>
<gene>
    <name evidence="4" type="primary">bhd1</name>
    <name evidence="3" type="ORF">SJAG_02231</name>
</gene>
<keyword evidence="5" id="KW-1185">Reference proteome</keyword>
<dbReference type="OrthoDB" id="5599713at2759"/>
<evidence type="ECO:0000256" key="1">
    <source>
        <dbReference type="SAM" id="MobiDB-lite"/>
    </source>
</evidence>
<dbReference type="VEuPathDB" id="FungiDB:SJAG_02231"/>
<feature type="region of interest" description="Disordered" evidence="1">
    <location>
        <begin position="311"/>
        <end position="375"/>
    </location>
</feature>
<organism evidence="3 5">
    <name type="scientific">Schizosaccharomyces japonicus (strain yFS275 / FY16936)</name>
    <name type="common">Fission yeast</name>
    <dbReference type="NCBI Taxonomy" id="402676"/>
    <lineage>
        <taxon>Eukaryota</taxon>
        <taxon>Fungi</taxon>
        <taxon>Dikarya</taxon>
        <taxon>Ascomycota</taxon>
        <taxon>Taphrinomycotina</taxon>
        <taxon>Schizosaccharomycetes</taxon>
        <taxon>Schizosaccharomycetales</taxon>
        <taxon>Schizosaccharomycetaceae</taxon>
        <taxon>Schizosaccharomyces</taxon>
    </lineage>
</organism>